<evidence type="ECO:0008006" key="3">
    <source>
        <dbReference type="Google" id="ProtNLM"/>
    </source>
</evidence>
<evidence type="ECO:0000313" key="2">
    <source>
        <dbReference type="Proteomes" id="UP000231896"/>
    </source>
</evidence>
<dbReference type="InterPro" id="IPR000119">
    <property type="entry name" value="Hist_DNA-bd"/>
</dbReference>
<organism evidence="1 2">
    <name type="scientific">Mesoplasma melaleucae</name>
    <dbReference type="NCBI Taxonomy" id="81459"/>
    <lineage>
        <taxon>Bacteria</taxon>
        <taxon>Bacillati</taxon>
        <taxon>Mycoplasmatota</taxon>
        <taxon>Mollicutes</taxon>
        <taxon>Entomoplasmatales</taxon>
        <taxon>Entomoplasmataceae</taxon>
        <taxon>Mesoplasma</taxon>
    </lineage>
</organism>
<dbReference type="InterPro" id="IPR010992">
    <property type="entry name" value="IHF-like_DNA-bd_dom_sf"/>
</dbReference>
<accession>A0A2K8P008</accession>
<reference evidence="1 2" key="1">
    <citation type="submission" date="2017-11" db="EMBL/GenBank/DDBJ databases">
        <title>Genome sequence of Entomoplasma melaleucae M1 (ATCC 49191).</title>
        <authorList>
            <person name="Lo W.-S."/>
            <person name="Gasparich G.E."/>
            <person name="Kuo C.-H."/>
        </authorList>
    </citation>
    <scope>NUCLEOTIDE SEQUENCE [LARGE SCALE GENOMIC DNA]</scope>
    <source>
        <strain evidence="1 2">M1</strain>
    </source>
</reference>
<dbReference type="Pfam" id="PF00216">
    <property type="entry name" value="Bac_DNA_binding"/>
    <property type="match status" value="1"/>
</dbReference>
<dbReference type="GO" id="GO:0003677">
    <property type="term" value="F:DNA binding"/>
    <property type="evidence" value="ECO:0007669"/>
    <property type="project" value="InterPro"/>
</dbReference>
<proteinExistence type="predicted"/>
<name>A0A2K8P008_9MOLU</name>
<dbReference type="SUPFAM" id="SSF47729">
    <property type="entry name" value="IHF-like DNA-binding proteins"/>
    <property type="match status" value="1"/>
</dbReference>
<dbReference type="EMBL" id="CP024964">
    <property type="protein sequence ID" value="ATZ18331.1"/>
    <property type="molecule type" value="Genomic_DNA"/>
</dbReference>
<evidence type="ECO:0000313" key="1">
    <source>
        <dbReference type="EMBL" id="ATZ18331.1"/>
    </source>
</evidence>
<dbReference type="KEGG" id="eml:EMELA_v1c08470"/>
<dbReference type="OrthoDB" id="399230at2"/>
<keyword evidence="2" id="KW-1185">Reference proteome</keyword>
<dbReference type="GO" id="GO:0030527">
    <property type="term" value="F:structural constituent of chromatin"/>
    <property type="evidence" value="ECO:0007669"/>
    <property type="project" value="InterPro"/>
</dbReference>
<dbReference type="Proteomes" id="UP000231896">
    <property type="component" value="Chromosome"/>
</dbReference>
<dbReference type="RefSeq" id="WP_156932141.1">
    <property type="nucleotide sequence ID" value="NZ_CP024964.1"/>
</dbReference>
<dbReference type="Gene3D" id="4.10.520.10">
    <property type="entry name" value="IHF-like DNA-binding proteins"/>
    <property type="match status" value="1"/>
</dbReference>
<protein>
    <recommendedName>
        <fullName evidence="3">DNA-binding protein HU-beta</fullName>
    </recommendedName>
</protein>
<gene>
    <name evidence="1" type="ORF">EMELA_v1c08470</name>
</gene>
<dbReference type="AlphaFoldDB" id="A0A2K8P008"/>
<sequence length="51" mass="6029">MNKKELIELIVQEHNLSKKWVKEIVDNIFNEIINALNDVKKVNINEFGISY</sequence>